<reference evidence="1 2" key="1">
    <citation type="submission" date="2020-04" db="EMBL/GenBank/DDBJ databases">
        <authorList>
            <person name="De Canck E."/>
        </authorList>
    </citation>
    <scope>NUCLEOTIDE SEQUENCE [LARGE SCALE GENOMIC DNA]</scope>
    <source>
        <strain evidence="1 2">LMG 28138</strain>
    </source>
</reference>
<dbReference type="RefSeq" id="WP_175104373.1">
    <property type="nucleotide sequence ID" value="NZ_CADIKM010000006.1"/>
</dbReference>
<organism evidence="1 2">
    <name type="scientific">Pararobbsia alpina</name>
    <dbReference type="NCBI Taxonomy" id="621374"/>
    <lineage>
        <taxon>Bacteria</taxon>
        <taxon>Pseudomonadati</taxon>
        <taxon>Pseudomonadota</taxon>
        <taxon>Betaproteobacteria</taxon>
        <taxon>Burkholderiales</taxon>
        <taxon>Burkholderiaceae</taxon>
        <taxon>Pararobbsia</taxon>
    </lineage>
</organism>
<dbReference type="InterPro" id="IPR056928">
    <property type="entry name" value="Gp77-like"/>
</dbReference>
<evidence type="ECO:0000313" key="2">
    <source>
        <dbReference type="Proteomes" id="UP000494115"/>
    </source>
</evidence>
<evidence type="ECO:0008006" key="3">
    <source>
        <dbReference type="Google" id="ProtNLM"/>
    </source>
</evidence>
<keyword evidence="2" id="KW-1185">Reference proteome</keyword>
<protein>
    <recommendedName>
        <fullName evidence="3">Ig-like domain-containing protein</fullName>
    </recommendedName>
</protein>
<dbReference type="Pfam" id="PF23148">
    <property type="entry name" value="Gp77"/>
    <property type="match status" value="1"/>
</dbReference>
<accession>A0A6S7B143</accession>
<dbReference type="EMBL" id="CADIKM010000006">
    <property type="protein sequence ID" value="CAB3784199.1"/>
    <property type="molecule type" value="Genomic_DNA"/>
</dbReference>
<dbReference type="AlphaFoldDB" id="A0A6S7B143"/>
<sequence>MAYPVNIPVIPKDPSADLDYGFDLSPSATQLIKPWLAVGEQVTNLVVTADDGISVLNSSINANSNGVPASLLVAWLSGGTLGATYNVHFEFTTNQGRTDTRSMQIVCQQR</sequence>
<evidence type="ECO:0000313" key="1">
    <source>
        <dbReference type="EMBL" id="CAB3784199.1"/>
    </source>
</evidence>
<name>A0A6S7B143_9BURK</name>
<dbReference type="Proteomes" id="UP000494115">
    <property type="component" value="Unassembled WGS sequence"/>
</dbReference>
<gene>
    <name evidence="1" type="ORF">LMG28138_01761</name>
</gene>
<proteinExistence type="predicted"/>